<sequence length="271" mass="29539">MSLTFNADSHRYRLDGKPVRGVTGLIGAGIPKPALMWWAAEQAGLWAIEHYPEIPVMGDEAAVRAMRRAHNLVRDAAAVQGTAVHHHAEILARTGEVEAPEEVIPFLTGYAEFLDAWQITPLLMERPVGNRQHWYAGTFDLIATSPLLCDGRPVQIDIKTSKSVHGETKLQTAAYAHAEFYVDEDGVEQPMPEIAGNYVAHVTPDTREGEHARYGDAPLGTSLYVMGEGAEVIAGHFGEFLAAAYIAKTTKARDTVAEPLTIPSFTEQKAA</sequence>
<dbReference type="Proteomes" id="UP000265419">
    <property type="component" value="Unassembled WGS sequence"/>
</dbReference>
<dbReference type="EMBL" id="QQXK01000019">
    <property type="protein sequence ID" value="RII41918.1"/>
    <property type="molecule type" value="Genomic_DNA"/>
</dbReference>
<keyword evidence="2" id="KW-1185">Reference proteome</keyword>
<accession>A0A399J8R3</accession>
<comment type="caution">
    <text evidence="1">The sequence shown here is derived from an EMBL/GenBank/DDBJ whole genome shotgun (WGS) entry which is preliminary data.</text>
</comment>
<evidence type="ECO:0008006" key="3">
    <source>
        <dbReference type="Google" id="ProtNLM"/>
    </source>
</evidence>
<reference evidence="1 2" key="1">
    <citation type="submission" date="2018-07" db="EMBL/GenBank/DDBJ databases">
        <title>Arthrobacter sp. nov., isolated from raw cow's milk with high bacterial count.</title>
        <authorList>
            <person name="Hahne J."/>
            <person name="Isele D."/>
            <person name="Lipski A."/>
        </authorList>
    </citation>
    <scope>NUCLEOTIDE SEQUENCE [LARGE SCALE GENOMIC DNA]</scope>
    <source>
        <strain evidence="1 2">JZ R-35</strain>
    </source>
</reference>
<organism evidence="1 2">
    <name type="scientific">Galactobacter valiniphilus</name>
    <dbReference type="NCBI Taxonomy" id="2676122"/>
    <lineage>
        <taxon>Bacteria</taxon>
        <taxon>Bacillati</taxon>
        <taxon>Actinomycetota</taxon>
        <taxon>Actinomycetes</taxon>
        <taxon>Micrococcales</taxon>
        <taxon>Micrococcaceae</taxon>
        <taxon>Galactobacter</taxon>
    </lineage>
</organism>
<name>A0A399J8R3_9MICC</name>
<evidence type="ECO:0000313" key="2">
    <source>
        <dbReference type="Proteomes" id="UP000265419"/>
    </source>
</evidence>
<gene>
    <name evidence="1" type="ORF">DWB68_10350</name>
</gene>
<protein>
    <recommendedName>
        <fullName evidence="3">PD-(D/E)XK endonuclease-like domain-containing protein</fullName>
    </recommendedName>
</protein>
<proteinExistence type="predicted"/>
<dbReference type="AlphaFoldDB" id="A0A399J8R3"/>
<dbReference type="RefSeq" id="WP_119425068.1">
    <property type="nucleotide sequence ID" value="NZ_QQXK01000019.1"/>
</dbReference>
<evidence type="ECO:0000313" key="1">
    <source>
        <dbReference type="EMBL" id="RII41918.1"/>
    </source>
</evidence>